<dbReference type="Pfam" id="PF03358">
    <property type="entry name" value="FMN_red"/>
    <property type="match status" value="1"/>
</dbReference>
<dbReference type="InterPro" id="IPR005025">
    <property type="entry name" value="FMN_Rdtase-like_dom"/>
</dbReference>
<dbReference type="RefSeq" id="WP_183199255.1">
    <property type="nucleotide sequence ID" value="NZ_JACIEK010000002.1"/>
</dbReference>
<accession>A0A7W6EAG5</accession>
<proteinExistence type="predicted"/>
<dbReference type="InterPro" id="IPR029039">
    <property type="entry name" value="Flavoprotein-like_sf"/>
</dbReference>
<reference evidence="2 3" key="1">
    <citation type="submission" date="2020-08" db="EMBL/GenBank/DDBJ databases">
        <title>Genomic Encyclopedia of Type Strains, Phase IV (KMG-IV): sequencing the most valuable type-strain genomes for metagenomic binning, comparative biology and taxonomic classification.</title>
        <authorList>
            <person name="Goeker M."/>
        </authorList>
    </citation>
    <scope>NUCLEOTIDE SEQUENCE [LARGE SCALE GENOMIC DNA]</scope>
    <source>
        <strain evidence="2 3">DSM 102238</strain>
    </source>
</reference>
<keyword evidence="3" id="KW-1185">Reference proteome</keyword>
<organism evidence="2 3">
    <name type="scientific">Aureimonas pseudogalii</name>
    <dbReference type="NCBI Taxonomy" id="1744844"/>
    <lineage>
        <taxon>Bacteria</taxon>
        <taxon>Pseudomonadati</taxon>
        <taxon>Pseudomonadota</taxon>
        <taxon>Alphaproteobacteria</taxon>
        <taxon>Hyphomicrobiales</taxon>
        <taxon>Aurantimonadaceae</taxon>
        <taxon>Aureimonas</taxon>
    </lineage>
</organism>
<gene>
    <name evidence="2" type="ORF">GGR04_001553</name>
</gene>
<dbReference type="EMBL" id="JACIEK010000002">
    <property type="protein sequence ID" value="MBB3997717.1"/>
    <property type="molecule type" value="Genomic_DNA"/>
</dbReference>
<protein>
    <submittedName>
        <fullName evidence="2">NAD(P)H-dependent FMN reductase</fullName>
    </submittedName>
</protein>
<dbReference type="Gene3D" id="3.40.50.360">
    <property type="match status" value="1"/>
</dbReference>
<dbReference type="AlphaFoldDB" id="A0A7W6EAG5"/>
<dbReference type="Proteomes" id="UP000542776">
    <property type="component" value="Unassembled WGS sequence"/>
</dbReference>
<evidence type="ECO:0000313" key="3">
    <source>
        <dbReference type="Proteomes" id="UP000542776"/>
    </source>
</evidence>
<sequence>MIPRLLVLPGTAIADSGAARLAGEATRLLAVTDVALTAASLADYPLPLFDAEPGVALPPAGRSPGLPENARLLAQRLALQDGLLIVAPAVHDGVAPLLANAVAWIAAAAREQPQPVHPFHRLVVGLASTSHAPDGGRAALAPLRAVLQALGAEVVTPQCAVCVAGAPFEASGRLADETYRRHLDDLAETLLDHARALGRQS</sequence>
<comment type="caution">
    <text evidence="2">The sequence shown here is derived from an EMBL/GenBank/DDBJ whole genome shotgun (WGS) entry which is preliminary data.</text>
</comment>
<name>A0A7W6EAG5_9HYPH</name>
<feature type="domain" description="NADPH-dependent FMN reductase-like" evidence="1">
    <location>
        <begin position="4"/>
        <end position="161"/>
    </location>
</feature>
<evidence type="ECO:0000259" key="1">
    <source>
        <dbReference type="Pfam" id="PF03358"/>
    </source>
</evidence>
<dbReference type="GO" id="GO:0016491">
    <property type="term" value="F:oxidoreductase activity"/>
    <property type="evidence" value="ECO:0007669"/>
    <property type="project" value="InterPro"/>
</dbReference>
<dbReference type="SUPFAM" id="SSF52218">
    <property type="entry name" value="Flavoproteins"/>
    <property type="match status" value="1"/>
</dbReference>
<evidence type="ECO:0000313" key="2">
    <source>
        <dbReference type="EMBL" id="MBB3997717.1"/>
    </source>
</evidence>